<evidence type="ECO:0000256" key="5">
    <source>
        <dbReference type="HAMAP-Rule" id="MF_00182"/>
    </source>
</evidence>
<dbReference type="InterPro" id="IPR005794">
    <property type="entry name" value="Fmt"/>
</dbReference>
<evidence type="ECO:0000256" key="1">
    <source>
        <dbReference type="ARBA" id="ARBA00010699"/>
    </source>
</evidence>
<dbReference type="HAMAP" id="MF_00182">
    <property type="entry name" value="Formyl_trans"/>
    <property type="match status" value="1"/>
</dbReference>
<evidence type="ECO:0000313" key="9">
    <source>
        <dbReference type="Proteomes" id="UP001432180"/>
    </source>
</evidence>
<dbReference type="Proteomes" id="UP001432180">
    <property type="component" value="Chromosome"/>
</dbReference>
<evidence type="ECO:0000259" key="7">
    <source>
        <dbReference type="Pfam" id="PF02911"/>
    </source>
</evidence>
<dbReference type="InterPro" id="IPR011034">
    <property type="entry name" value="Formyl_transferase-like_C_sf"/>
</dbReference>
<reference evidence="8 9" key="1">
    <citation type="journal article" date="2023" name="Microorganisms">
        <title>Thiorhodovibrio frisius and Trv. litoralis spp. nov., Two Novel Members from a Clade of Fastidious Purple Sulfur Bacteria That Exhibit Unique Red-Shifted Light-Harvesting Capabilities.</title>
        <authorList>
            <person name="Methner A."/>
            <person name="Kuzyk S.B."/>
            <person name="Petersen J."/>
            <person name="Bauer S."/>
            <person name="Brinkmann H."/>
            <person name="Sichau K."/>
            <person name="Wanner G."/>
            <person name="Wolf J."/>
            <person name="Neumann-Schaal M."/>
            <person name="Henke P."/>
            <person name="Tank M."/>
            <person name="Sproer C."/>
            <person name="Bunk B."/>
            <person name="Overmann J."/>
        </authorList>
    </citation>
    <scope>NUCLEOTIDE SEQUENCE [LARGE SCALE GENOMIC DNA]</scope>
    <source>
        <strain evidence="8 9">DSM 6702</strain>
    </source>
</reference>
<comment type="similarity">
    <text evidence="1 5">Belongs to the Fmt family.</text>
</comment>
<name>A0ABZ0S7A3_9GAMM</name>
<dbReference type="CDD" id="cd08704">
    <property type="entry name" value="Met_tRNA_FMT_C"/>
    <property type="match status" value="1"/>
</dbReference>
<dbReference type="Pfam" id="PF02911">
    <property type="entry name" value="Formyl_trans_C"/>
    <property type="match status" value="1"/>
</dbReference>
<keyword evidence="3 5" id="KW-0808">Transferase</keyword>
<organism evidence="8 9">
    <name type="scientific">Thiorhodovibrio winogradskyi</name>
    <dbReference type="NCBI Taxonomy" id="77007"/>
    <lineage>
        <taxon>Bacteria</taxon>
        <taxon>Pseudomonadati</taxon>
        <taxon>Pseudomonadota</taxon>
        <taxon>Gammaproteobacteria</taxon>
        <taxon>Chromatiales</taxon>
        <taxon>Chromatiaceae</taxon>
        <taxon>Thiorhodovibrio</taxon>
    </lineage>
</organism>
<dbReference type="SUPFAM" id="SSF53328">
    <property type="entry name" value="Formyltransferase"/>
    <property type="match status" value="1"/>
</dbReference>
<dbReference type="PANTHER" id="PTHR11138:SF5">
    <property type="entry name" value="METHIONYL-TRNA FORMYLTRANSFERASE, MITOCHONDRIAL"/>
    <property type="match status" value="1"/>
</dbReference>
<dbReference type="Pfam" id="PF00551">
    <property type="entry name" value="Formyl_trans_N"/>
    <property type="match status" value="1"/>
</dbReference>
<dbReference type="RefSeq" id="WP_328987381.1">
    <property type="nucleotide sequence ID" value="NZ_CP121472.1"/>
</dbReference>
<keyword evidence="4 5" id="KW-0648">Protein biosynthesis</keyword>
<evidence type="ECO:0000256" key="3">
    <source>
        <dbReference type="ARBA" id="ARBA00022679"/>
    </source>
</evidence>
<evidence type="ECO:0000259" key="6">
    <source>
        <dbReference type="Pfam" id="PF00551"/>
    </source>
</evidence>
<dbReference type="PANTHER" id="PTHR11138">
    <property type="entry name" value="METHIONYL-TRNA FORMYLTRANSFERASE"/>
    <property type="match status" value="1"/>
</dbReference>
<dbReference type="CDD" id="cd08646">
    <property type="entry name" value="FMT_core_Met-tRNA-FMT_N"/>
    <property type="match status" value="1"/>
</dbReference>
<dbReference type="NCBIfam" id="TIGR00460">
    <property type="entry name" value="fmt"/>
    <property type="match status" value="1"/>
</dbReference>
<comment type="catalytic activity">
    <reaction evidence="5">
        <text>L-methionyl-tRNA(fMet) + (6R)-10-formyltetrahydrofolate = N-formyl-L-methionyl-tRNA(fMet) + (6S)-5,6,7,8-tetrahydrofolate + H(+)</text>
        <dbReference type="Rhea" id="RHEA:24380"/>
        <dbReference type="Rhea" id="RHEA-COMP:9952"/>
        <dbReference type="Rhea" id="RHEA-COMP:9953"/>
        <dbReference type="ChEBI" id="CHEBI:15378"/>
        <dbReference type="ChEBI" id="CHEBI:57453"/>
        <dbReference type="ChEBI" id="CHEBI:78530"/>
        <dbReference type="ChEBI" id="CHEBI:78844"/>
        <dbReference type="ChEBI" id="CHEBI:195366"/>
        <dbReference type="EC" id="2.1.2.9"/>
    </reaction>
</comment>
<dbReference type="GO" id="GO:0004479">
    <property type="term" value="F:methionyl-tRNA formyltransferase activity"/>
    <property type="evidence" value="ECO:0007669"/>
    <property type="project" value="UniProtKB-EC"/>
</dbReference>
<evidence type="ECO:0000313" key="8">
    <source>
        <dbReference type="EMBL" id="WPL16853.1"/>
    </source>
</evidence>
<evidence type="ECO:0000256" key="2">
    <source>
        <dbReference type="ARBA" id="ARBA00012261"/>
    </source>
</evidence>
<evidence type="ECO:0000256" key="4">
    <source>
        <dbReference type="ARBA" id="ARBA00022917"/>
    </source>
</evidence>
<protein>
    <recommendedName>
        <fullName evidence="2 5">Methionyl-tRNA formyltransferase</fullName>
        <ecNumber evidence="2 5">2.1.2.9</ecNumber>
    </recommendedName>
</protein>
<feature type="domain" description="Formyl transferase N-terminal" evidence="6">
    <location>
        <begin position="10"/>
        <end position="183"/>
    </location>
</feature>
<keyword evidence="9" id="KW-1185">Reference proteome</keyword>
<dbReference type="InterPro" id="IPR036477">
    <property type="entry name" value="Formyl_transf_N_sf"/>
</dbReference>
<dbReference type="InterPro" id="IPR005793">
    <property type="entry name" value="Formyl_trans_C"/>
</dbReference>
<dbReference type="InterPro" id="IPR002376">
    <property type="entry name" value="Formyl_transf_N"/>
</dbReference>
<comment type="function">
    <text evidence="5">Attaches a formyl group to the free amino group of methionyl-tRNA(fMet). The formyl group appears to play a dual role in the initiator identity of N-formylmethionyl-tRNA by promoting its recognition by IF2 and preventing the misappropriation of this tRNA by the elongation apparatus.</text>
</comment>
<feature type="domain" description="Formyl transferase C-terminal" evidence="7">
    <location>
        <begin position="208"/>
        <end position="305"/>
    </location>
</feature>
<proteinExistence type="inferred from homology"/>
<accession>A0ABZ0S7A3</accession>
<sequence length="313" mass="33276">MPSSHPPLLFAGTPEFAVPALKALLAAGYPIAAVYTQPDRPAGRGRKPRPSPVKEAALAAGLTVEQPSTLKDQTVLEHLSGHGAALMVVIAYGLLLPRAVLEAPRLGCLNIHASLLPRWRGAAPIQRAILAGDSRTGVELMRMDAGLDTGPIFARRETAIGPTDTGRSLHDRLAILGADLLIDNLPAILAQQLQPQPQPETGACYAHKLRKEEALIDWTQSAAEIDRRIRAFNPWPVAQTRLGEEAIRLWAATPEAQQGAREPGTVLSADKTGILVATGDGALRIGELQPAGKRAMSAADFLNARQIHGARLG</sequence>
<dbReference type="InterPro" id="IPR041711">
    <property type="entry name" value="Met-tRNA-FMT_N"/>
</dbReference>
<dbReference type="EC" id="2.1.2.9" evidence="2 5"/>
<dbReference type="InterPro" id="IPR044135">
    <property type="entry name" value="Met-tRNA-FMT_C"/>
</dbReference>
<dbReference type="EMBL" id="CP121472">
    <property type="protein sequence ID" value="WPL16853.1"/>
    <property type="molecule type" value="Genomic_DNA"/>
</dbReference>
<feature type="binding site" evidence="5">
    <location>
        <begin position="114"/>
        <end position="117"/>
    </location>
    <ligand>
        <name>(6S)-5,6,7,8-tetrahydrofolate</name>
        <dbReference type="ChEBI" id="CHEBI:57453"/>
    </ligand>
</feature>
<dbReference type="Gene3D" id="3.40.50.12230">
    <property type="match status" value="1"/>
</dbReference>
<dbReference type="SUPFAM" id="SSF50486">
    <property type="entry name" value="FMT C-terminal domain-like"/>
    <property type="match status" value="1"/>
</dbReference>
<gene>
    <name evidence="5 8" type="primary">fmt</name>
    <name evidence="8" type="ORF">Thiowin_01829</name>
</gene>